<dbReference type="PANTHER" id="PTHR11014:SF63">
    <property type="entry name" value="METALLOPEPTIDASE, PUTATIVE (AFU_ORTHOLOGUE AFUA_6G09600)-RELATED"/>
    <property type="match status" value="1"/>
</dbReference>
<comment type="cofactor">
    <cofactor evidence="2">
        <name>Mn(2+)</name>
        <dbReference type="ChEBI" id="CHEBI:29035"/>
    </cofactor>
    <text evidence="2">The Mn(2+) ion enhances activity.</text>
</comment>
<dbReference type="InterPro" id="IPR036264">
    <property type="entry name" value="Bact_exopeptidase_dim_dom"/>
</dbReference>
<dbReference type="AlphaFoldDB" id="A0A562QQD1"/>
<feature type="binding site" evidence="2">
    <location>
        <position position="338"/>
    </location>
    <ligand>
        <name>Mn(2+)</name>
        <dbReference type="ChEBI" id="CHEBI:29035"/>
        <label>2</label>
    </ligand>
</feature>
<dbReference type="GO" id="GO:0046872">
    <property type="term" value="F:metal ion binding"/>
    <property type="evidence" value="ECO:0007669"/>
    <property type="project" value="UniProtKB-KW"/>
</dbReference>
<dbReference type="SUPFAM" id="SSF55031">
    <property type="entry name" value="Bacterial exopeptidase dimerisation domain"/>
    <property type="match status" value="1"/>
</dbReference>
<dbReference type="Pfam" id="PF07687">
    <property type="entry name" value="M20_dimer"/>
    <property type="match status" value="1"/>
</dbReference>
<feature type="binding site" evidence="2">
    <location>
        <position position="74"/>
    </location>
    <ligand>
        <name>Mn(2+)</name>
        <dbReference type="ChEBI" id="CHEBI:29035"/>
        <label>2</label>
    </ligand>
</feature>
<dbReference type="Proteomes" id="UP000315711">
    <property type="component" value="Unassembled WGS sequence"/>
</dbReference>
<sequence length="373" mass="39844">MQTTAYIIEQLAGLPGVKVEYGVDVLGINTGVLATIGTGQKPVVGLRADIDALPITEETNADYQSLHSGVMHACGHDGHTAMLIGVIHRLSEMYEAGQIRGTVKCLFQPAEETEDSYGKTGAQYVLQSNALDDVESLIALHLDPEIPLGEVKLKAGTVMANVDTFSITISGTGGHGAYPEQTVDPIWLSSIVLPALYSLPARKISPLEPAVLSVCEIKGGASTNVIPSTVTIRGTMRTYSQEARKSLANELALVLSTVKGLGGSYELKLHHGEPALYNDHTIVSIFEEAIRAVEPNVIIHNDSYGMGGEDFSHLTKKIPGAMMFLGAKDLTKPNTSLHQPRFTIDEKALVLGMEALICATEKMLLKGGNVNDT</sequence>
<comment type="caution">
    <text evidence="4">The sequence shown here is derived from an EMBL/GenBank/DDBJ whole genome shotgun (WGS) entry which is preliminary data.</text>
</comment>
<dbReference type="GO" id="GO:0050118">
    <property type="term" value="F:N-acetyldiaminopimelate deacetylase activity"/>
    <property type="evidence" value="ECO:0007669"/>
    <property type="project" value="UniProtKB-ARBA"/>
</dbReference>
<feature type="domain" description="Peptidase M20 dimerisation" evidence="3">
    <location>
        <begin position="163"/>
        <end position="257"/>
    </location>
</feature>
<dbReference type="EMBL" id="VLKZ01000002">
    <property type="protein sequence ID" value="TWI58944.1"/>
    <property type="molecule type" value="Genomic_DNA"/>
</dbReference>
<feature type="binding site" evidence="2">
    <location>
        <position position="141"/>
    </location>
    <ligand>
        <name>Mn(2+)</name>
        <dbReference type="ChEBI" id="CHEBI:29035"/>
        <label>2</label>
    </ligand>
</feature>
<evidence type="ECO:0000313" key="4">
    <source>
        <dbReference type="EMBL" id="TWI58944.1"/>
    </source>
</evidence>
<dbReference type="PANTHER" id="PTHR11014">
    <property type="entry name" value="PEPTIDASE M20 FAMILY MEMBER"/>
    <property type="match status" value="1"/>
</dbReference>
<gene>
    <name evidence="4" type="ORF">IQ10_00652</name>
</gene>
<dbReference type="PIRSF" id="PIRSF005962">
    <property type="entry name" value="Pept_M20D_amidohydro"/>
    <property type="match status" value="1"/>
</dbReference>
<dbReference type="SUPFAM" id="SSF53187">
    <property type="entry name" value="Zn-dependent exopeptidases"/>
    <property type="match status" value="1"/>
</dbReference>
<evidence type="ECO:0000259" key="3">
    <source>
        <dbReference type="Pfam" id="PF07687"/>
    </source>
</evidence>
<keyword evidence="2" id="KW-0479">Metal-binding</keyword>
<organism evidence="4 5">
    <name type="scientific">Halalkalibacter nanhaiisediminis</name>
    <dbReference type="NCBI Taxonomy" id="688079"/>
    <lineage>
        <taxon>Bacteria</taxon>
        <taxon>Bacillati</taxon>
        <taxon>Bacillota</taxon>
        <taxon>Bacilli</taxon>
        <taxon>Bacillales</taxon>
        <taxon>Bacillaceae</taxon>
        <taxon>Halalkalibacter</taxon>
    </lineage>
</organism>
<dbReference type="GO" id="GO:0019877">
    <property type="term" value="P:diaminopimelate biosynthetic process"/>
    <property type="evidence" value="ECO:0007669"/>
    <property type="project" value="UniProtKB-ARBA"/>
</dbReference>
<dbReference type="Gene3D" id="3.30.70.360">
    <property type="match status" value="1"/>
</dbReference>
<keyword evidence="2" id="KW-0464">Manganese</keyword>
<feature type="binding site" evidence="2">
    <location>
        <position position="76"/>
    </location>
    <ligand>
        <name>Mn(2+)</name>
        <dbReference type="ChEBI" id="CHEBI:29035"/>
        <label>2</label>
    </ligand>
</feature>
<dbReference type="CDD" id="cd03886">
    <property type="entry name" value="M20_Acy1"/>
    <property type="match status" value="1"/>
</dbReference>
<evidence type="ECO:0000313" key="5">
    <source>
        <dbReference type="Proteomes" id="UP000315711"/>
    </source>
</evidence>
<evidence type="ECO:0000256" key="2">
    <source>
        <dbReference type="PIRSR" id="PIRSR005962-1"/>
    </source>
</evidence>
<dbReference type="InterPro" id="IPR011650">
    <property type="entry name" value="Peptidase_M20_dimer"/>
</dbReference>
<name>A0A562QQD1_9BACI</name>
<feature type="binding site" evidence="2">
    <location>
        <position position="112"/>
    </location>
    <ligand>
        <name>Mn(2+)</name>
        <dbReference type="ChEBI" id="CHEBI:29035"/>
        <label>2</label>
    </ligand>
</feature>
<dbReference type="Gene3D" id="3.40.630.10">
    <property type="entry name" value="Zn peptidases"/>
    <property type="match status" value="1"/>
</dbReference>
<keyword evidence="1 4" id="KW-0378">Hydrolase</keyword>
<evidence type="ECO:0000256" key="1">
    <source>
        <dbReference type="ARBA" id="ARBA00022801"/>
    </source>
</evidence>
<dbReference type="Pfam" id="PF01546">
    <property type="entry name" value="Peptidase_M20"/>
    <property type="match status" value="1"/>
</dbReference>
<reference evidence="4 5" key="1">
    <citation type="journal article" date="2015" name="Stand. Genomic Sci.">
        <title>Genomic Encyclopedia of Bacterial and Archaeal Type Strains, Phase III: the genomes of soil and plant-associated and newly described type strains.</title>
        <authorList>
            <person name="Whitman W.B."/>
            <person name="Woyke T."/>
            <person name="Klenk H.P."/>
            <person name="Zhou Y."/>
            <person name="Lilburn T.G."/>
            <person name="Beck B.J."/>
            <person name="De Vos P."/>
            <person name="Vandamme P."/>
            <person name="Eisen J.A."/>
            <person name="Garrity G."/>
            <person name="Hugenholtz P."/>
            <person name="Kyrpides N.C."/>
        </authorList>
    </citation>
    <scope>NUCLEOTIDE SEQUENCE [LARGE SCALE GENOMIC DNA]</scope>
    <source>
        <strain evidence="4 5">CGMCC 1.10116</strain>
    </source>
</reference>
<dbReference type="InterPro" id="IPR017439">
    <property type="entry name" value="Amidohydrolase"/>
</dbReference>
<accession>A0A562QQD1</accession>
<keyword evidence="5" id="KW-1185">Reference proteome</keyword>
<proteinExistence type="predicted"/>
<dbReference type="FunFam" id="3.30.70.360:FF:000001">
    <property type="entry name" value="N-acetyldiaminopimelate deacetylase"/>
    <property type="match status" value="1"/>
</dbReference>
<dbReference type="InterPro" id="IPR002933">
    <property type="entry name" value="Peptidase_M20"/>
</dbReference>
<protein>
    <submittedName>
        <fullName evidence="4">Amidohydrolase</fullName>
    </submittedName>
</protein>
<dbReference type="NCBIfam" id="TIGR01891">
    <property type="entry name" value="amidohydrolases"/>
    <property type="match status" value="1"/>
</dbReference>